<dbReference type="AlphaFoldDB" id="A0A8X6QXH2"/>
<comment type="caution">
    <text evidence="1">The sequence shown here is derived from an EMBL/GenBank/DDBJ whole genome shotgun (WGS) entry which is preliminary data.</text>
</comment>
<proteinExistence type="predicted"/>
<dbReference type="InterPro" id="IPR036397">
    <property type="entry name" value="RNaseH_sf"/>
</dbReference>
<gene>
    <name evidence="1" type="primary">AVEN_219317_1</name>
    <name evidence="1" type="ORF">NPIL_601361</name>
</gene>
<evidence type="ECO:0000313" key="1">
    <source>
        <dbReference type="EMBL" id="GFU37040.1"/>
    </source>
</evidence>
<reference evidence="1" key="1">
    <citation type="submission" date="2020-08" db="EMBL/GenBank/DDBJ databases">
        <title>Multicomponent nature underlies the extraordinary mechanical properties of spider dragline silk.</title>
        <authorList>
            <person name="Kono N."/>
            <person name="Nakamura H."/>
            <person name="Mori M."/>
            <person name="Yoshida Y."/>
            <person name="Ohtoshi R."/>
            <person name="Malay A.D."/>
            <person name="Moran D.A.P."/>
            <person name="Tomita M."/>
            <person name="Numata K."/>
            <person name="Arakawa K."/>
        </authorList>
    </citation>
    <scope>NUCLEOTIDE SEQUENCE</scope>
</reference>
<dbReference type="EMBL" id="BMAW01130941">
    <property type="protein sequence ID" value="GFU37040.1"/>
    <property type="molecule type" value="Genomic_DNA"/>
</dbReference>
<protein>
    <submittedName>
        <fullName evidence="1">Integrase catalytic domain-containing protein</fullName>
    </submittedName>
</protein>
<organism evidence="1 2">
    <name type="scientific">Nephila pilipes</name>
    <name type="common">Giant wood spider</name>
    <name type="synonym">Nephila maculata</name>
    <dbReference type="NCBI Taxonomy" id="299642"/>
    <lineage>
        <taxon>Eukaryota</taxon>
        <taxon>Metazoa</taxon>
        <taxon>Ecdysozoa</taxon>
        <taxon>Arthropoda</taxon>
        <taxon>Chelicerata</taxon>
        <taxon>Arachnida</taxon>
        <taxon>Araneae</taxon>
        <taxon>Araneomorphae</taxon>
        <taxon>Entelegynae</taxon>
        <taxon>Araneoidea</taxon>
        <taxon>Nephilidae</taxon>
        <taxon>Nephila</taxon>
    </lineage>
</organism>
<dbReference type="GO" id="GO:0003676">
    <property type="term" value="F:nucleic acid binding"/>
    <property type="evidence" value="ECO:0007669"/>
    <property type="project" value="InterPro"/>
</dbReference>
<dbReference type="OrthoDB" id="6431154at2759"/>
<accession>A0A8X6QXH2</accession>
<evidence type="ECO:0000313" key="2">
    <source>
        <dbReference type="Proteomes" id="UP000887013"/>
    </source>
</evidence>
<dbReference type="Gene3D" id="3.30.420.10">
    <property type="entry name" value="Ribonuclease H-like superfamily/Ribonuclease H"/>
    <property type="match status" value="1"/>
</dbReference>
<dbReference type="Proteomes" id="UP000887013">
    <property type="component" value="Unassembled WGS sequence"/>
</dbReference>
<name>A0A8X6QXH2_NEPPI</name>
<keyword evidence="2" id="KW-1185">Reference proteome</keyword>
<sequence length="141" mass="16510">MVMYSDNFCTFKTTRKELNHFVNVLKDNELYGFIANKKVLWKFIVDRTLWWGGFYERMVKTVKGPSRKILGRSLLSFELAQHSLPWILHRKTLQSLTLLSFEELDTLLTEIENIIELLPLTYVSDGQGRSRTFNTSSLFAL</sequence>